<keyword evidence="5" id="KW-1185">Reference proteome</keyword>
<comment type="caution">
    <text evidence="4">The sequence shown here is derived from an EMBL/GenBank/DDBJ whole genome shotgun (WGS) entry which is preliminary data.</text>
</comment>
<feature type="domain" description="SMP-30/Gluconolactonase/LRE-like region" evidence="3">
    <location>
        <begin position="59"/>
        <end position="324"/>
    </location>
</feature>
<keyword evidence="1" id="KW-0378">Hydrolase</keyword>
<dbReference type="InterPro" id="IPR051262">
    <property type="entry name" value="SMP-30/CGR1_Lactonase"/>
</dbReference>
<sequence length="336" mass="36281">MRAVFYPFLTLLALPTGSVAAQVPPPLTTGRIVRHRPALDQLVAPGAQLEVISSGHTHAEGPLWVPDSSMLLFSDTPSRTIYRWRPADGKRSKFLEYSGYTGRMPYGKEPGSNGLALDGRGNLLLCEQGDRRLASLPLGQQSGKRTVADNFQGKRFNSPNDVIVAPDGAFYFSDPPFGLPKSGPASLRELPYTGVFRRAPDGGLTAEITDVPFANGLALSPNGRTFYVSNADSLRPLILAYKVGKNGKLTKPRLFFDMTALPRPRFKEVPDGLKVDRAGNVYAAGFGGLLILSPQGQLLGTIDPGEPVSNCAWGDDGHSLYIMASSLVLRLKMLAR</sequence>
<keyword evidence="2" id="KW-0732">Signal</keyword>
<dbReference type="PANTHER" id="PTHR47572">
    <property type="entry name" value="LIPOPROTEIN-RELATED"/>
    <property type="match status" value="1"/>
</dbReference>
<evidence type="ECO:0000256" key="2">
    <source>
        <dbReference type="SAM" id="SignalP"/>
    </source>
</evidence>
<organism evidence="4 5">
    <name type="scientific">Hymenobacter frigidus</name>
    <dbReference type="NCBI Taxonomy" id="1524095"/>
    <lineage>
        <taxon>Bacteria</taxon>
        <taxon>Pseudomonadati</taxon>
        <taxon>Bacteroidota</taxon>
        <taxon>Cytophagia</taxon>
        <taxon>Cytophagales</taxon>
        <taxon>Hymenobacteraceae</taxon>
        <taxon>Hymenobacter</taxon>
    </lineage>
</organism>
<proteinExistence type="predicted"/>
<evidence type="ECO:0000313" key="4">
    <source>
        <dbReference type="EMBL" id="GGH91488.1"/>
    </source>
</evidence>
<protein>
    <submittedName>
        <fullName evidence="4">Gluconolactonase</fullName>
    </submittedName>
</protein>
<dbReference type="InterPro" id="IPR011042">
    <property type="entry name" value="6-blade_b-propeller_TolB-like"/>
</dbReference>
<dbReference type="Proteomes" id="UP000637774">
    <property type="component" value="Unassembled WGS sequence"/>
</dbReference>
<evidence type="ECO:0000313" key="5">
    <source>
        <dbReference type="Proteomes" id="UP000637774"/>
    </source>
</evidence>
<evidence type="ECO:0000256" key="1">
    <source>
        <dbReference type="ARBA" id="ARBA00022801"/>
    </source>
</evidence>
<dbReference type="PRINTS" id="PR01790">
    <property type="entry name" value="SMP30FAMILY"/>
</dbReference>
<dbReference type="InterPro" id="IPR005511">
    <property type="entry name" value="SMP-30"/>
</dbReference>
<dbReference type="Gene3D" id="2.120.10.30">
    <property type="entry name" value="TolB, C-terminal domain"/>
    <property type="match status" value="1"/>
</dbReference>
<evidence type="ECO:0000259" key="3">
    <source>
        <dbReference type="Pfam" id="PF08450"/>
    </source>
</evidence>
<feature type="signal peptide" evidence="2">
    <location>
        <begin position="1"/>
        <end position="21"/>
    </location>
</feature>
<dbReference type="PANTHER" id="PTHR47572:SF4">
    <property type="entry name" value="LACTONASE DRP35"/>
    <property type="match status" value="1"/>
</dbReference>
<reference evidence="5" key="1">
    <citation type="journal article" date="2019" name="Int. J. Syst. Evol. Microbiol.">
        <title>The Global Catalogue of Microorganisms (GCM) 10K type strain sequencing project: providing services to taxonomists for standard genome sequencing and annotation.</title>
        <authorList>
            <consortium name="The Broad Institute Genomics Platform"/>
            <consortium name="The Broad Institute Genome Sequencing Center for Infectious Disease"/>
            <person name="Wu L."/>
            <person name="Ma J."/>
        </authorList>
    </citation>
    <scope>NUCLEOTIDE SEQUENCE [LARGE SCALE GENOMIC DNA]</scope>
    <source>
        <strain evidence="5">CGMCC 1.14966</strain>
    </source>
</reference>
<accession>A0ABQ2AK53</accession>
<dbReference type="InterPro" id="IPR013658">
    <property type="entry name" value="SGL"/>
</dbReference>
<gene>
    <name evidence="4" type="primary">gnl</name>
    <name evidence="4" type="ORF">GCM10011495_39710</name>
</gene>
<dbReference type="Pfam" id="PF08450">
    <property type="entry name" value="SGL"/>
    <property type="match status" value="1"/>
</dbReference>
<dbReference type="SUPFAM" id="SSF63829">
    <property type="entry name" value="Calcium-dependent phosphotriesterase"/>
    <property type="match status" value="1"/>
</dbReference>
<dbReference type="RefSeq" id="WP_188563845.1">
    <property type="nucleotide sequence ID" value="NZ_BMGY01000074.1"/>
</dbReference>
<name>A0ABQ2AK53_9BACT</name>
<dbReference type="EMBL" id="BMGY01000074">
    <property type="protein sequence ID" value="GGH91488.1"/>
    <property type="molecule type" value="Genomic_DNA"/>
</dbReference>
<feature type="chain" id="PRO_5046262528" evidence="2">
    <location>
        <begin position="22"/>
        <end position="336"/>
    </location>
</feature>